<dbReference type="InterPro" id="IPR045863">
    <property type="entry name" value="CorA_TM1_TM2"/>
</dbReference>
<dbReference type="SUPFAM" id="SSF144083">
    <property type="entry name" value="Magnesium transport protein CorA, transmembrane region"/>
    <property type="match status" value="1"/>
</dbReference>
<name>A0A2M7Z7X8_9BACT</name>
<dbReference type="PANTHER" id="PTHR46494:SF1">
    <property type="entry name" value="CORA FAMILY METAL ION TRANSPORTER (EUROFUNG)"/>
    <property type="match status" value="1"/>
</dbReference>
<dbReference type="PANTHER" id="PTHR46494">
    <property type="entry name" value="CORA FAMILY METAL ION TRANSPORTER (EUROFUNG)"/>
    <property type="match status" value="1"/>
</dbReference>
<evidence type="ECO:0000256" key="1">
    <source>
        <dbReference type="ARBA" id="ARBA00004651"/>
    </source>
</evidence>
<sequence>MAIRIIKQKNLTWANIDKVDEEALKYLMENYNFHHLDLEDLQSEAQTPKLDVYKNYLFVVLQFPTWQLHSRTISTQEIDMFLGDEYLITIQHTKSKEMKNFFFRCMRNRKIKSDWMNKSSGYLLNRIIESLFSNSEPILNNMGRQISKLEEEVFSKEPDVKTVRELAIHRRNILNFRRIIDPQRYLISNLTHTRKPFLDESLTLYFNNINDYLSKIWSIIENYKETVDGIHVTVESLIARRTNRVVATLTAISVALLPLTLLSGIYGMNIDNLPFAHNPLYVWLMFLSLATFISVILIILRKKRLL</sequence>
<keyword evidence="7 8" id="KW-0472">Membrane</keyword>
<dbReference type="GO" id="GO:0005886">
    <property type="term" value="C:plasma membrane"/>
    <property type="evidence" value="ECO:0007669"/>
    <property type="project" value="UniProtKB-SubCell"/>
</dbReference>
<evidence type="ECO:0000256" key="5">
    <source>
        <dbReference type="ARBA" id="ARBA00022692"/>
    </source>
</evidence>
<organism evidence="9 10">
    <name type="scientific">Candidatus Magasanikbacteria bacterium CG_4_9_14_3_um_filter_32_9</name>
    <dbReference type="NCBI Taxonomy" id="1974644"/>
    <lineage>
        <taxon>Bacteria</taxon>
        <taxon>Candidatus Magasanikiibacteriota</taxon>
    </lineage>
</organism>
<evidence type="ECO:0000256" key="6">
    <source>
        <dbReference type="ARBA" id="ARBA00022989"/>
    </source>
</evidence>
<dbReference type="EMBL" id="PFVJ01000004">
    <property type="protein sequence ID" value="PJA90513.1"/>
    <property type="molecule type" value="Genomic_DNA"/>
</dbReference>
<dbReference type="GO" id="GO:0000287">
    <property type="term" value="F:magnesium ion binding"/>
    <property type="evidence" value="ECO:0007669"/>
    <property type="project" value="TreeGrafter"/>
</dbReference>
<dbReference type="Gene3D" id="1.20.58.340">
    <property type="entry name" value="Magnesium transport protein CorA, transmembrane region"/>
    <property type="match status" value="2"/>
</dbReference>
<keyword evidence="5 8" id="KW-0812">Transmembrane</keyword>
<dbReference type="GO" id="GO:0015087">
    <property type="term" value="F:cobalt ion transmembrane transporter activity"/>
    <property type="evidence" value="ECO:0007669"/>
    <property type="project" value="TreeGrafter"/>
</dbReference>
<keyword evidence="4" id="KW-1003">Cell membrane</keyword>
<comment type="subcellular location">
    <subcellularLocation>
        <location evidence="1">Cell membrane</location>
        <topology evidence="1">Multi-pass membrane protein</topology>
    </subcellularLocation>
</comment>
<gene>
    <name evidence="9" type="ORF">CO137_00125</name>
</gene>
<dbReference type="Pfam" id="PF01544">
    <property type="entry name" value="CorA"/>
    <property type="match status" value="1"/>
</dbReference>
<dbReference type="GO" id="GO:0015095">
    <property type="term" value="F:magnesium ion transmembrane transporter activity"/>
    <property type="evidence" value="ECO:0007669"/>
    <property type="project" value="TreeGrafter"/>
</dbReference>
<evidence type="ECO:0000256" key="4">
    <source>
        <dbReference type="ARBA" id="ARBA00022475"/>
    </source>
</evidence>
<comment type="caution">
    <text evidence="9">The sequence shown here is derived from an EMBL/GenBank/DDBJ whole genome shotgun (WGS) entry which is preliminary data.</text>
</comment>
<reference evidence="10" key="1">
    <citation type="submission" date="2017-09" db="EMBL/GenBank/DDBJ databases">
        <title>Depth-based differentiation of microbial function through sediment-hosted aquifers and enrichment of novel symbionts in the deep terrestrial subsurface.</title>
        <authorList>
            <person name="Probst A.J."/>
            <person name="Ladd B."/>
            <person name="Jarett J.K."/>
            <person name="Geller-Mcgrath D.E."/>
            <person name="Sieber C.M.K."/>
            <person name="Emerson J.B."/>
            <person name="Anantharaman K."/>
            <person name="Thomas B.C."/>
            <person name="Malmstrom R."/>
            <person name="Stieglmeier M."/>
            <person name="Klingl A."/>
            <person name="Woyke T."/>
            <person name="Ryan C.M."/>
            <person name="Banfield J.F."/>
        </authorList>
    </citation>
    <scope>NUCLEOTIDE SEQUENCE [LARGE SCALE GENOMIC DNA]</scope>
</reference>
<protein>
    <recommendedName>
        <fullName evidence="11">Magnesium transporter CorA</fullName>
    </recommendedName>
</protein>
<keyword evidence="3" id="KW-0813">Transport</keyword>
<dbReference type="CDD" id="cd12822">
    <property type="entry name" value="TmCorA-like"/>
    <property type="match status" value="1"/>
</dbReference>
<feature type="transmembrane region" description="Helical" evidence="8">
    <location>
        <begin position="245"/>
        <end position="268"/>
    </location>
</feature>
<evidence type="ECO:0000256" key="3">
    <source>
        <dbReference type="ARBA" id="ARBA00022448"/>
    </source>
</evidence>
<dbReference type="InterPro" id="IPR045861">
    <property type="entry name" value="CorA_cytoplasmic_dom"/>
</dbReference>
<dbReference type="InterPro" id="IPR002523">
    <property type="entry name" value="MgTranspt_CorA/ZnTranspt_ZntB"/>
</dbReference>
<comment type="similarity">
    <text evidence="2">Belongs to the CorA metal ion transporter (MIT) (TC 1.A.35) family.</text>
</comment>
<evidence type="ECO:0000256" key="8">
    <source>
        <dbReference type="SAM" id="Phobius"/>
    </source>
</evidence>
<proteinExistence type="inferred from homology"/>
<dbReference type="SUPFAM" id="SSF143865">
    <property type="entry name" value="CorA soluble domain-like"/>
    <property type="match status" value="1"/>
</dbReference>
<evidence type="ECO:0008006" key="11">
    <source>
        <dbReference type="Google" id="ProtNLM"/>
    </source>
</evidence>
<accession>A0A2M7Z7X8</accession>
<dbReference type="Gene3D" id="3.30.460.20">
    <property type="entry name" value="CorA soluble domain-like"/>
    <property type="match status" value="1"/>
</dbReference>
<feature type="transmembrane region" description="Helical" evidence="8">
    <location>
        <begin position="280"/>
        <end position="300"/>
    </location>
</feature>
<dbReference type="GO" id="GO:0050897">
    <property type="term" value="F:cobalt ion binding"/>
    <property type="evidence" value="ECO:0007669"/>
    <property type="project" value="TreeGrafter"/>
</dbReference>
<evidence type="ECO:0000313" key="9">
    <source>
        <dbReference type="EMBL" id="PJA90513.1"/>
    </source>
</evidence>
<keyword evidence="6 8" id="KW-1133">Transmembrane helix</keyword>
<dbReference type="Proteomes" id="UP000230843">
    <property type="component" value="Unassembled WGS sequence"/>
</dbReference>
<evidence type="ECO:0000256" key="7">
    <source>
        <dbReference type="ARBA" id="ARBA00023136"/>
    </source>
</evidence>
<dbReference type="AlphaFoldDB" id="A0A2M7Z7X8"/>
<evidence type="ECO:0000256" key="2">
    <source>
        <dbReference type="ARBA" id="ARBA00009765"/>
    </source>
</evidence>
<evidence type="ECO:0000313" key="10">
    <source>
        <dbReference type="Proteomes" id="UP000230843"/>
    </source>
</evidence>